<evidence type="ECO:0000313" key="2">
    <source>
        <dbReference type="EMBL" id="QGN00082.1"/>
    </source>
</evidence>
<evidence type="ECO:0000256" key="1">
    <source>
        <dbReference type="SAM" id="SignalP"/>
    </source>
</evidence>
<geneLocation type="plasmid" evidence="2">
    <name>unnamed2</name>
</geneLocation>
<protein>
    <submittedName>
        <fullName evidence="2">Uncharacterized protein</fullName>
    </submittedName>
</protein>
<gene>
    <name evidence="2" type="ORF">F7D14_21095</name>
</gene>
<dbReference type="RefSeq" id="WP_154420454.1">
    <property type="nucleotide sequence ID" value="NZ_CP044333.1"/>
</dbReference>
<feature type="chain" id="PRO_5025662773" evidence="1">
    <location>
        <begin position="24"/>
        <end position="141"/>
    </location>
</feature>
<name>A0A6B8MBH5_9HYPH</name>
<proteinExistence type="predicted"/>
<sequence>MRRVLLLSLLILSFGGVTGRALAVDCPNVDVDKVKRAIGELSEFYGDVPSCLDCQRQKKAIERLICQNSGLRLMEVLDTKAAVYAYENATKTETVHSKPDCSFVHKELSNNCADAVCVCANLKEHTNDSRGGESPYYGETR</sequence>
<feature type="signal peptide" evidence="1">
    <location>
        <begin position="1"/>
        <end position="23"/>
    </location>
</feature>
<evidence type="ECO:0000313" key="3">
    <source>
        <dbReference type="Proteomes" id="UP000422569"/>
    </source>
</evidence>
<dbReference type="EMBL" id="CP044333">
    <property type="protein sequence ID" value="QGN00082.1"/>
    <property type="molecule type" value="Genomic_DNA"/>
</dbReference>
<dbReference type="GeneID" id="42570965"/>
<accession>A0A6B8MBH5</accession>
<dbReference type="Proteomes" id="UP000422569">
    <property type="component" value="Plasmid unnamed2"/>
</dbReference>
<keyword evidence="1" id="KW-0732">Signal</keyword>
<keyword evidence="2" id="KW-0614">Plasmid</keyword>
<dbReference type="KEGG" id="mpar:F7D14_21095"/>
<dbReference type="AlphaFoldDB" id="A0A6B8MBH5"/>
<keyword evidence="3" id="KW-1185">Reference proteome</keyword>
<reference evidence="2 3" key="1">
    <citation type="submission" date="2019-09" db="EMBL/GenBank/DDBJ databases">
        <title>Isolation and complete genome sequencing of Methylocystis species.</title>
        <authorList>
            <person name="Rumah B.L."/>
            <person name="Stead C.E."/>
            <person name="Stevens B.C."/>
            <person name="Minton N.P."/>
            <person name="Grosse-Honebrink A."/>
            <person name="Zhang Y."/>
        </authorList>
    </citation>
    <scope>NUCLEOTIDE SEQUENCE [LARGE SCALE GENOMIC DNA]</scope>
    <source>
        <strain evidence="2 3">BRCS2</strain>
        <plasmid evidence="2 3">unnamed2</plasmid>
    </source>
</reference>
<organism evidence="2 3">
    <name type="scientific">Methylocystis parvus</name>
    <dbReference type="NCBI Taxonomy" id="134"/>
    <lineage>
        <taxon>Bacteria</taxon>
        <taxon>Pseudomonadati</taxon>
        <taxon>Pseudomonadota</taxon>
        <taxon>Alphaproteobacteria</taxon>
        <taxon>Hyphomicrobiales</taxon>
        <taxon>Methylocystaceae</taxon>
        <taxon>Methylocystis</taxon>
    </lineage>
</organism>